<dbReference type="PANTHER" id="PTHR16515">
    <property type="entry name" value="PR DOMAIN ZINC FINGER PROTEIN"/>
    <property type="match status" value="1"/>
</dbReference>
<dbReference type="SMART" id="SM00355">
    <property type="entry name" value="ZnF_C2H2"/>
    <property type="match status" value="10"/>
</dbReference>
<gene>
    <name evidence="10" type="ORF">CCHLO57077_00015432</name>
</gene>
<dbReference type="Pfam" id="PF12874">
    <property type="entry name" value="zf-met"/>
    <property type="match status" value="2"/>
</dbReference>
<comment type="caution">
    <text evidence="10">The sequence shown here is derived from an EMBL/GenBank/DDBJ whole genome shotgun (WGS) entry which is preliminary data.</text>
</comment>
<proteinExistence type="predicted"/>
<feature type="compositionally biased region" description="Low complexity" evidence="8">
    <location>
        <begin position="208"/>
        <end position="226"/>
    </location>
</feature>
<dbReference type="PROSITE" id="PS00028">
    <property type="entry name" value="ZINC_FINGER_C2H2_1"/>
    <property type="match status" value="2"/>
</dbReference>
<evidence type="ECO:0000256" key="1">
    <source>
        <dbReference type="ARBA" id="ARBA00004123"/>
    </source>
</evidence>
<feature type="domain" description="C2H2-type" evidence="9">
    <location>
        <begin position="61"/>
        <end position="91"/>
    </location>
</feature>
<protein>
    <recommendedName>
        <fullName evidence="9">C2H2-type domain-containing protein</fullName>
    </recommendedName>
</protein>
<dbReference type="InterPro" id="IPR036236">
    <property type="entry name" value="Znf_C2H2_sf"/>
</dbReference>
<name>A0AA35QCV5_9HYPO</name>
<feature type="compositionally biased region" description="Polar residues" evidence="8">
    <location>
        <begin position="342"/>
        <end position="359"/>
    </location>
</feature>
<dbReference type="Gene3D" id="3.30.160.60">
    <property type="entry name" value="Classic Zinc Finger"/>
    <property type="match status" value="2"/>
</dbReference>
<evidence type="ECO:0000256" key="8">
    <source>
        <dbReference type="SAM" id="MobiDB-lite"/>
    </source>
</evidence>
<feature type="compositionally biased region" description="Polar residues" evidence="8">
    <location>
        <begin position="282"/>
        <end position="296"/>
    </location>
</feature>
<accession>A0AA35QCV5</accession>
<dbReference type="InterPro" id="IPR013087">
    <property type="entry name" value="Znf_C2H2_type"/>
</dbReference>
<feature type="compositionally biased region" description="Polar residues" evidence="8">
    <location>
        <begin position="369"/>
        <end position="380"/>
    </location>
</feature>
<dbReference type="AlphaFoldDB" id="A0AA35QCV5"/>
<feature type="compositionally biased region" description="Basic and acidic residues" evidence="8">
    <location>
        <begin position="265"/>
        <end position="281"/>
    </location>
</feature>
<evidence type="ECO:0000256" key="6">
    <source>
        <dbReference type="ARBA" id="ARBA00023242"/>
    </source>
</evidence>
<feature type="region of interest" description="Disordered" evidence="8">
    <location>
        <begin position="341"/>
        <end position="380"/>
    </location>
</feature>
<dbReference type="GO" id="GO:0010468">
    <property type="term" value="P:regulation of gene expression"/>
    <property type="evidence" value="ECO:0007669"/>
    <property type="project" value="TreeGrafter"/>
</dbReference>
<dbReference type="PROSITE" id="PS50157">
    <property type="entry name" value="ZINC_FINGER_C2H2_2"/>
    <property type="match status" value="4"/>
</dbReference>
<keyword evidence="2" id="KW-0479">Metal-binding</keyword>
<reference evidence="10" key="1">
    <citation type="submission" date="2023-01" db="EMBL/GenBank/DDBJ databases">
        <authorList>
            <person name="Piombo E."/>
        </authorList>
    </citation>
    <scope>NUCLEOTIDE SEQUENCE</scope>
</reference>
<feature type="domain" description="C2H2-type" evidence="9">
    <location>
        <begin position="2"/>
        <end position="27"/>
    </location>
</feature>
<comment type="subcellular location">
    <subcellularLocation>
        <location evidence="1">Nucleus</location>
    </subcellularLocation>
</comment>
<keyword evidence="5" id="KW-0862">Zinc</keyword>
<organism evidence="10 11">
    <name type="scientific">Clonostachys chloroleuca</name>
    <dbReference type="NCBI Taxonomy" id="1926264"/>
    <lineage>
        <taxon>Eukaryota</taxon>
        <taxon>Fungi</taxon>
        <taxon>Dikarya</taxon>
        <taxon>Ascomycota</taxon>
        <taxon>Pezizomycotina</taxon>
        <taxon>Sordariomycetes</taxon>
        <taxon>Hypocreomycetidae</taxon>
        <taxon>Hypocreales</taxon>
        <taxon>Bionectriaceae</taxon>
        <taxon>Clonostachys</taxon>
    </lineage>
</organism>
<dbReference type="PANTHER" id="PTHR16515:SF49">
    <property type="entry name" value="GASTRULA ZINC FINGER PROTEIN XLCGF49.1-LIKE-RELATED"/>
    <property type="match status" value="1"/>
</dbReference>
<keyword evidence="4 7" id="KW-0863">Zinc-finger</keyword>
<evidence type="ECO:0000256" key="3">
    <source>
        <dbReference type="ARBA" id="ARBA00022737"/>
    </source>
</evidence>
<evidence type="ECO:0000256" key="7">
    <source>
        <dbReference type="PROSITE-ProRule" id="PRU00042"/>
    </source>
</evidence>
<evidence type="ECO:0000259" key="9">
    <source>
        <dbReference type="PROSITE" id="PS50157"/>
    </source>
</evidence>
<dbReference type="Proteomes" id="UP001160390">
    <property type="component" value="Unassembled WGS sequence"/>
</dbReference>
<evidence type="ECO:0000256" key="5">
    <source>
        <dbReference type="ARBA" id="ARBA00022833"/>
    </source>
</evidence>
<dbReference type="SUPFAM" id="SSF57667">
    <property type="entry name" value="beta-beta-alpha zinc fingers"/>
    <property type="match status" value="2"/>
</dbReference>
<evidence type="ECO:0000256" key="2">
    <source>
        <dbReference type="ARBA" id="ARBA00022723"/>
    </source>
</evidence>
<keyword evidence="11" id="KW-1185">Reference proteome</keyword>
<dbReference type="InterPro" id="IPR050331">
    <property type="entry name" value="Zinc_finger"/>
</dbReference>
<dbReference type="EMBL" id="CABFNP030001324">
    <property type="protein sequence ID" value="CAI6099681.1"/>
    <property type="molecule type" value="Genomic_DNA"/>
</dbReference>
<evidence type="ECO:0000313" key="10">
    <source>
        <dbReference type="EMBL" id="CAI6099681.1"/>
    </source>
</evidence>
<dbReference type="GO" id="GO:0005634">
    <property type="term" value="C:nucleus"/>
    <property type="evidence" value="ECO:0007669"/>
    <property type="project" value="UniProtKB-SubCell"/>
</dbReference>
<sequence length="621" mass="68767">MAYCAPCGRSFVHRGALAQHVDYSDIHQVNCARYCRTCNRLYSDASDLREHRSRVHGAYQTYCRPCGRCFVDNAALQNHLQFSSAHAPSEPYCRTCDRYFVDDVALQQHLDYSTAHLDDSDDSDESDDYDEPYCTTCDRYFANDCDLEQHLDTSSAHNVFRAPSADRIPPRSSKPTLFIGNPTSSVPQPARILPRSSAPAPSSGNPTSIVPQSASSSVSSRISPVVSKKENVQTRPNTLKSPDRPQPIPTSNKPPKSLDPNVLGNREDPTAETRKGKEKENITNGFENPNASEFAQSSGIDKTWTVPLAEAIAKCLEREFPHLRDLDGSMVAKALVKDPDESSSLAASKPANNKITPAESSGVLKTESPPASTRSPTTGQEIQKASICPTFDHKAASPTTSVLEIQESLGQDLLCCSCNLPFKTEEALSDHIRDTPDHHICLLCSQVTQFATVKLLEKHQVSSHGLCTLCNELFGNSHTLFEHDILDHNLCKACKNYFMTKDDLHKHIEEFHPNQKCVGCKEFFEAASCMVRHLELGSCAISRDKLRVKDAALDCLRSNFFAPLEDQALPFQCLTCEAEFLVVSELVQHVESGACEESMATNRPVGLILHHIQSLARFWEK</sequence>
<evidence type="ECO:0000313" key="11">
    <source>
        <dbReference type="Proteomes" id="UP001160390"/>
    </source>
</evidence>
<keyword evidence="3" id="KW-0677">Repeat</keyword>
<dbReference type="GO" id="GO:0008270">
    <property type="term" value="F:zinc ion binding"/>
    <property type="evidence" value="ECO:0007669"/>
    <property type="project" value="UniProtKB-KW"/>
</dbReference>
<feature type="region of interest" description="Disordered" evidence="8">
    <location>
        <begin position="161"/>
        <end position="296"/>
    </location>
</feature>
<evidence type="ECO:0000256" key="4">
    <source>
        <dbReference type="ARBA" id="ARBA00022771"/>
    </source>
</evidence>
<feature type="domain" description="C2H2-type" evidence="9">
    <location>
        <begin position="33"/>
        <end position="61"/>
    </location>
</feature>
<keyword evidence="6" id="KW-0539">Nucleus</keyword>
<feature type="domain" description="C2H2-type" evidence="9">
    <location>
        <begin position="489"/>
        <end position="517"/>
    </location>
</feature>